<dbReference type="InterPro" id="IPR006594">
    <property type="entry name" value="LisH"/>
</dbReference>
<dbReference type="InterPro" id="IPR016024">
    <property type="entry name" value="ARM-type_fold"/>
</dbReference>
<dbReference type="Gene3D" id="1.25.10.10">
    <property type="entry name" value="Leucine-rich Repeat Variant"/>
    <property type="match status" value="2"/>
</dbReference>
<evidence type="ECO:0000313" key="6">
    <source>
        <dbReference type="Proteomes" id="UP001222027"/>
    </source>
</evidence>
<feature type="coiled-coil region" evidence="3">
    <location>
        <begin position="97"/>
        <end position="128"/>
    </location>
</feature>
<evidence type="ECO:0008006" key="7">
    <source>
        <dbReference type="Google" id="ProtNLM"/>
    </source>
</evidence>
<evidence type="ECO:0000256" key="1">
    <source>
        <dbReference type="ARBA" id="ARBA00022737"/>
    </source>
</evidence>
<dbReference type="SMART" id="SM00667">
    <property type="entry name" value="LisH"/>
    <property type="match status" value="2"/>
</dbReference>
<dbReference type="PROSITE" id="PS50896">
    <property type="entry name" value="LISH"/>
    <property type="match status" value="2"/>
</dbReference>
<dbReference type="AlphaFoldDB" id="A0AAV8R1G5"/>
<feature type="region of interest" description="Disordered" evidence="4">
    <location>
        <begin position="1116"/>
        <end position="1168"/>
    </location>
</feature>
<dbReference type="PANTHER" id="PTHR32059">
    <property type="entry name" value="RAB11-BINDING PROTEIN RELCH"/>
    <property type="match status" value="1"/>
</dbReference>
<keyword evidence="3" id="KW-0175">Coiled coil</keyword>
<sequence>MAGRTGDPASRLAMDVERSSLCNCVVNFLLQENYLLTAFELLHELLEDGRQDQAIRLRDYFADPTLFPPDQISRLNSLRVAEPQSLLEEKVAVEEKLAITEYELRLAREDLSRLKEELQKQKQSFSDELNGSNSGVSVSNGPTYQHNKREISYVSLGPLKDTERKDINCAVKEYLLFAGYRLTAMTFLEEVTDQNLDVWPQSSACVSDALRRYYYQYLSSTSEAAEEKISLLRENEVLLKENRRLHDELESMHRNKELTDNQIVVLTKNLEGAHKDLKDRDTLVLDLKQSMDLQRKQLNDCRAEITALKMHIEGARASRGWTAGEGENKKAPYTEKSKEEKKSSYNELEEFKSVDSSTRNPEFIKSLSEDVQMEEKVVEINELAVISKSVESLSTNSDGNDGYQASEDVRSKANDVVSDSTIVSCNGTVEYQENVHNLISESQSDEKGLDQNSVTLKKAMETIQILSDALPKIVPYVLINHREELLPLIMCAIERHPDSTIRDSLTHTLFNLIKRPDEHQRRIIMDACVTLAKNVGDMRTETELLPQCWEQINHQYEERRLLVAQSCGELAEFVRPEIRDSLILSIIQQLIDDSATVVREAAAHNLALLLPLFPNLDKYFKVEELMFLLVCDPSGMVVDTTIKELVPAVINWGGKLDHVLRVILSYILGSAQRCPPLSGVEGLLPFVHHKAIETCPYNVAEPLAVSEQQNSFFSTSLLQLYAGNQTIWPMFDWMHVDCLPDLIQLSCLLSYKEDNLRTRITKYLLDVPKLFGEQYLSHIVLPVFLIAVGDSDTADLTYFPSTMKSRIKGLRPKTPVAERLSLMCILPLLLCILGAPTSHEKLPDYLRKLLVQNNSKEDSWFVHYNAEVIDAVRFLCIFEEHHGVIFNILWEMVASTNVNIKTNAAVLLKVLVPYIDVKVASMHVLPALVTLGSDPNLNVKYASIEAFGAVAQHFKNDVIVDKIRIQMDAFLEDGSHEATLTVVRALLVAVPHTTDRLREYLLSKIFQLTCVQSHGIDITRRREKANVFCEAIRALDATDLSATSIRDFLVPTIQNLLKDLDALDPAHKEALEIILKERSGGAFESISKVMGAHLGLASSVSSFFGESGLLGKKEVGDLHEPAAPPQQPSPPALQDDTRFRRMMRGGFSEMLRGKVNKGHEEPPSRQSG</sequence>
<feature type="compositionally biased region" description="Basic and acidic residues" evidence="4">
    <location>
        <begin position="326"/>
        <end position="347"/>
    </location>
</feature>
<evidence type="ECO:0000313" key="5">
    <source>
        <dbReference type="EMBL" id="KAJ8486487.1"/>
    </source>
</evidence>
<comment type="caution">
    <text evidence="5">The sequence shown here is derived from an EMBL/GenBank/DDBJ whole genome shotgun (WGS) entry which is preliminary data.</text>
</comment>
<dbReference type="GO" id="GO:0032367">
    <property type="term" value="P:intracellular cholesterol transport"/>
    <property type="evidence" value="ECO:0007669"/>
    <property type="project" value="InterPro"/>
</dbReference>
<feature type="region of interest" description="Disordered" evidence="4">
    <location>
        <begin position="319"/>
        <end position="347"/>
    </location>
</feature>
<dbReference type="EMBL" id="JAQQAF010000005">
    <property type="protein sequence ID" value="KAJ8486487.1"/>
    <property type="molecule type" value="Genomic_DNA"/>
</dbReference>
<evidence type="ECO:0000256" key="3">
    <source>
        <dbReference type="SAM" id="Coils"/>
    </source>
</evidence>
<evidence type="ECO:0000256" key="2">
    <source>
        <dbReference type="PROSITE-ProRule" id="PRU00103"/>
    </source>
</evidence>
<gene>
    <name evidence="5" type="ORF">OPV22_018972</name>
</gene>
<evidence type="ECO:0000256" key="4">
    <source>
        <dbReference type="SAM" id="MobiDB-lite"/>
    </source>
</evidence>
<dbReference type="InterPro" id="IPR000357">
    <property type="entry name" value="HEAT"/>
</dbReference>
<dbReference type="GO" id="GO:0055037">
    <property type="term" value="C:recycling endosome"/>
    <property type="evidence" value="ECO:0007669"/>
    <property type="project" value="TreeGrafter"/>
</dbReference>
<feature type="repeat" description="HEAT" evidence="2">
    <location>
        <begin position="924"/>
        <end position="962"/>
    </location>
</feature>
<dbReference type="Pfam" id="PF02985">
    <property type="entry name" value="HEAT"/>
    <property type="match status" value="1"/>
</dbReference>
<dbReference type="Proteomes" id="UP001222027">
    <property type="component" value="Unassembled WGS sequence"/>
</dbReference>
<name>A0AAV8R1G5_ENSVE</name>
<feature type="compositionally biased region" description="Basic and acidic residues" evidence="4">
    <location>
        <begin position="1157"/>
        <end position="1168"/>
    </location>
</feature>
<dbReference type="SUPFAM" id="SSF48371">
    <property type="entry name" value="ARM repeat"/>
    <property type="match status" value="1"/>
</dbReference>
<organism evidence="5 6">
    <name type="scientific">Ensete ventricosum</name>
    <name type="common">Abyssinian banana</name>
    <name type="synonym">Musa ensete</name>
    <dbReference type="NCBI Taxonomy" id="4639"/>
    <lineage>
        <taxon>Eukaryota</taxon>
        <taxon>Viridiplantae</taxon>
        <taxon>Streptophyta</taxon>
        <taxon>Embryophyta</taxon>
        <taxon>Tracheophyta</taxon>
        <taxon>Spermatophyta</taxon>
        <taxon>Magnoliopsida</taxon>
        <taxon>Liliopsida</taxon>
        <taxon>Zingiberales</taxon>
        <taxon>Musaceae</taxon>
        <taxon>Ensete</taxon>
    </lineage>
</organism>
<dbReference type="GO" id="GO:0005802">
    <property type="term" value="C:trans-Golgi network"/>
    <property type="evidence" value="ECO:0007669"/>
    <property type="project" value="InterPro"/>
</dbReference>
<dbReference type="InterPro" id="IPR040362">
    <property type="entry name" value="RELCH"/>
</dbReference>
<feature type="coiled-coil region" evidence="3">
    <location>
        <begin position="222"/>
        <end position="255"/>
    </location>
</feature>
<keyword evidence="1" id="KW-0677">Repeat</keyword>
<dbReference type="PROSITE" id="PS50077">
    <property type="entry name" value="HEAT_REPEAT"/>
    <property type="match status" value="1"/>
</dbReference>
<proteinExistence type="predicted"/>
<dbReference type="InterPro" id="IPR011989">
    <property type="entry name" value="ARM-like"/>
</dbReference>
<accession>A0AAV8R1G5</accession>
<feature type="compositionally biased region" description="Pro residues" evidence="4">
    <location>
        <begin position="1122"/>
        <end position="1131"/>
    </location>
</feature>
<protein>
    <recommendedName>
        <fullName evidence="7">LisH domain-containing protein</fullName>
    </recommendedName>
</protein>
<reference evidence="5 6" key="1">
    <citation type="submission" date="2022-12" db="EMBL/GenBank/DDBJ databases">
        <title>Chromosome-scale assembly of the Ensete ventricosum genome.</title>
        <authorList>
            <person name="Dussert Y."/>
            <person name="Stocks J."/>
            <person name="Wendawek A."/>
            <person name="Woldeyes F."/>
            <person name="Nichols R.A."/>
            <person name="Borrell J.S."/>
        </authorList>
    </citation>
    <scope>NUCLEOTIDE SEQUENCE [LARGE SCALE GENOMIC DNA]</scope>
    <source>
        <strain evidence="6">cv. Maze</strain>
        <tissue evidence="5">Seeds</tissue>
    </source>
</reference>
<dbReference type="PANTHER" id="PTHR32059:SF0">
    <property type="entry name" value="RAB11-BINDING PROTEIN RELCH"/>
    <property type="match status" value="1"/>
</dbReference>
<keyword evidence="6" id="KW-1185">Reference proteome</keyword>
<dbReference type="InterPro" id="IPR021133">
    <property type="entry name" value="HEAT_type_2"/>
</dbReference>